<gene>
    <name evidence="2" type="ORF">SAMN04490220_0666</name>
</gene>
<feature type="compositionally biased region" description="Polar residues" evidence="1">
    <location>
        <begin position="69"/>
        <end position="80"/>
    </location>
</feature>
<reference evidence="3" key="1">
    <citation type="submission" date="2016-10" db="EMBL/GenBank/DDBJ databases">
        <authorList>
            <person name="Varghese N."/>
        </authorList>
    </citation>
    <scope>NUCLEOTIDE SEQUENCE [LARGE SCALE GENOMIC DNA]</scope>
    <source>
        <strain evidence="3">DSM 44719</strain>
    </source>
</reference>
<dbReference type="EMBL" id="FNTL01000003">
    <property type="protein sequence ID" value="SEB41823.1"/>
    <property type="molecule type" value="Genomic_DNA"/>
</dbReference>
<evidence type="ECO:0000313" key="2">
    <source>
        <dbReference type="EMBL" id="SEB41823.1"/>
    </source>
</evidence>
<proteinExistence type="predicted"/>
<evidence type="ECO:0000313" key="3">
    <source>
        <dbReference type="Proteomes" id="UP000183407"/>
    </source>
</evidence>
<name>A0A1H4J6E7_RHOJO</name>
<sequence>MLQINVFQKRLKPDAADTRAPADTPAPALTRQVADTPHHKPGACHHSRSQHYYAQGCRGRIDPTHNHLHTTQNGQQGIQQ</sequence>
<feature type="region of interest" description="Disordered" evidence="1">
    <location>
        <begin position="57"/>
        <end position="80"/>
    </location>
</feature>
<dbReference type="Proteomes" id="UP000183407">
    <property type="component" value="Unassembled WGS sequence"/>
</dbReference>
<protein>
    <submittedName>
        <fullName evidence="2">Uncharacterized protein</fullName>
    </submittedName>
</protein>
<feature type="region of interest" description="Disordered" evidence="1">
    <location>
        <begin position="1"/>
        <end position="26"/>
    </location>
</feature>
<accession>A0A1H4J6E7</accession>
<evidence type="ECO:0000256" key="1">
    <source>
        <dbReference type="SAM" id="MobiDB-lite"/>
    </source>
</evidence>
<organism evidence="2 3">
    <name type="scientific">Rhodococcus jostii</name>
    <dbReference type="NCBI Taxonomy" id="132919"/>
    <lineage>
        <taxon>Bacteria</taxon>
        <taxon>Bacillati</taxon>
        <taxon>Actinomycetota</taxon>
        <taxon>Actinomycetes</taxon>
        <taxon>Mycobacteriales</taxon>
        <taxon>Nocardiaceae</taxon>
        <taxon>Rhodococcus</taxon>
    </lineage>
</organism>
<dbReference type="AlphaFoldDB" id="A0A1H4J6E7"/>